<keyword evidence="2" id="KW-1185">Reference proteome</keyword>
<dbReference type="InterPro" id="IPR028008">
    <property type="entry name" value="DUF4441"/>
</dbReference>
<dbReference type="Pfam" id="PF14536">
    <property type="entry name" value="DUF4441"/>
    <property type="match status" value="1"/>
</dbReference>
<organism evidence="1 2">
    <name type="scientific">Tetrahymena thermophila (strain SB210)</name>
    <dbReference type="NCBI Taxonomy" id="312017"/>
    <lineage>
        <taxon>Eukaryota</taxon>
        <taxon>Sar</taxon>
        <taxon>Alveolata</taxon>
        <taxon>Ciliophora</taxon>
        <taxon>Intramacronucleata</taxon>
        <taxon>Oligohymenophorea</taxon>
        <taxon>Hymenostomatida</taxon>
        <taxon>Tetrahymenina</taxon>
        <taxon>Tetrahymenidae</taxon>
        <taxon>Tetrahymena</taxon>
    </lineage>
</organism>
<dbReference type="KEGG" id="tet:TTHERM_00143610"/>
<name>I7LU95_TETTS</name>
<dbReference type="Proteomes" id="UP000009168">
    <property type="component" value="Unassembled WGS sequence"/>
</dbReference>
<accession>I7LU95</accession>
<dbReference type="AlphaFoldDB" id="I7LU95"/>
<gene>
    <name evidence="1" type="ORF">TTHERM_00143610</name>
</gene>
<dbReference type="RefSeq" id="XP_001011100.2">
    <property type="nucleotide sequence ID" value="XM_001011100.2"/>
</dbReference>
<proteinExistence type="predicted"/>
<evidence type="ECO:0000313" key="2">
    <source>
        <dbReference type="Proteomes" id="UP000009168"/>
    </source>
</evidence>
<reference evidence="2" key="1">
    <citation type="journal article" date="2006" name="PLoS Biol.">
        <title>Macronuclear genome sequence of the ciliate Tetrahymena thermophila, a model eukaryote.</title>
        <authorList>
            <person name="Eisen J.A."/>
            <person name="Coyne R.S."/>
            <person name="Wu M."/>
            <person name="Wu D."/>
            <person name="Thiagarajan M."/>
            <person name="Wortman J.R."/>
            <person name="Badger J.H."/>
            <person name="Ren Q."/>
            <person name="Amedeo P."/>
            <person name="Jones K.M."/>
            <person name="Tallon L.J."/>
            <person name="Delcher A.L."/>
            <person name="Salzberg S.L."/>
            <person name="Silva J.C."/>
            <person name="Haas B.J."/>
            <person name="Majoros W.H."/>
            <person name="Farzad M."/>
            <person name="Carlton J.M."/>
            <person name="Smith R.K. Jr."/>
            <person name="Garg J."/>
            <person name="Pearlman R.E."/>
            <person name="Karrer K.M."/>
            <person name="Sun L."/>
            <person name="Manning G."/>
            <person name="Elde N.C."/>
            <person name="Turkewitz A.P."/>
            <person name="Asai D.J."/>
            <person name="Wilkes D.E."/>
            <person name="Wang Y."/>
            <person name="Cai H."/>
            <person name="Collins K."/>
            <person name="Stewart B.A."/>
            <person name="Lee S.R."/>
            <person name="Wilamowska K."/>
            <person name="Weinberg Z."/>
            <person name="Ruzzo W.L."/>
            <person name="Wloga D."/>
            <person name="Gaertig J."/>
            <person name="Frankel J."/>
            <person name="Tsao C.-C."/>
            <person name="Gorovsky M.A."/>
            <person name="Keeling P.J."/>
            <person name="Waller R.F."/>
            <person name="Patron N.J."/>
            <person name="Cherry J.M."/>
            <person name="Stover N.A."/>
            <person name="Krieger C.J."/>
            <person name="del Toro C."/>
            <person name="Ryder H.F."/>
            <person name="Williamson S.C."/>
            <person name="Barbeau R.A."/>
            <person name="Hamilton E.P."/>
            <person name="Orias E."/>
        </authorList>
    </citation>
    <scope>NUCLEOTIDE SEQUENCE [LARGE SCALE GENOMIC DNA]</scope>
    <source>
        <strain evidence="2">SB210</strain>
    </source>
</reference>
<dbReference type="EMBL" id="GG662793">
    <property type="protein sequence ID" value="EAR90855.2"/>
    <property type="molecule type" value="Genomic_DNA"/>
</dbReference>
<evidence type="ECO:0000313" key="1">
    <source>
        <dbReference type="EMBL" id="EAR90855.2"/>
    </source>
</evidence>
<protein>
    <submittedName>
        <fullName evidence="1">Uncharacterized protein</fullName>
    </submittedName>
</protein>
<dbReference type="InParanoid" id="I7LU95"/>
<sequence length="200" mass="24389">MQQQIQLQLLKLFSEYNPKQFNITNENIYLTEVNQQKDIQKQYEINQISNQSNQVINLRPDTFDDDSTSQNIQNGYYENSELNPNLMKNVIRQFFKFMTDEKNMEIVQEFLKQKSYQQAMKYTKKIIKDYKFNNTYLTRLINREGYRSIFEYFLTLEIQEWLYNSKIKDIQSHIKCIDFLKECCIDKKKLQALNRYKKKD</sequence>
<dbReference type="GeneID" id="7827525"/>